<dbReference type="EMBL" id="JH000207">
    <property type="protein sequence ID" value="EGW09278.1"/>
    <property type="molecule type" value="Genomic_DNA"/>
</dbReference>
<organism evidence="1 2">
    <name type="scientific">Cricetulus griseus</name>
    <name type="common">Chinese hamster</name>
    <name type="synonym">Cricetulus barabensis griseus</name>
    <dbReference type="NCBI Taxonomy" id="10029"/>
    <lineage>
        <taxon>Eukaryota</taxon>
        <taxon>Metazoa</taxon>
        <taxon>Chordata</taxon>
        <taxon>Craniata</taxon>
        <taxon>Vertebrata</taxon>
        <taxon>Euteleostomi</taxon>
        <taxon>Mammalia</taxon>
        <taxon>Eutheria</taxon>
        <taxon>Euarchontoglires</taxon>
        <taxon>Glires</taxon>
        <taxon>Rodentia</taxon>
        <taxon>Myomorpha</taxon>
        <taxon>Muroidea</taxon>
        <taxon>Cricetidae</taxon>
        <taxon>Cricetinae</taxon>
        <taxon>Cricetulus</taxon>
    </lineage>
</organism>
<accession>G3H859</accession>
<gene>
    <name evidence="1" type="ORF">I79_006557</name>
</gene>
<sequence length="52" mass="6010">MAKMFLTQHIKLLILKYGKGKMHVNIVHVPFVNASASGRNPYCKLKTLRHYL</sequence>
<evidence type="ECO:0000313" key="2">
    <source>
        <dbReference type="Proteomes" id="UP000001075"/>
    </source>
</evidence>
<dbReference type="AlphaFoldDB" id="G3H859"/>
<protein>
    <submittedName>
        <fullName evidence="1">Uncharacterized protein</fullName>
    </submittedName>
</protein>
<proteinExistence type="predicted"/>
<dbReference type="Proteomes" id="UP000001075">
    <property type="component" value="Unassembled WGS sequence"/>
</dbReference>
<dbReference type="InParanoid" id="G3H859"/>
<evidence type="ECO:0000313" key="1">
    <source>
        <dbReference type="EMBL" id="EGW09278.1"/>
    </source>
</evidence>
<reference evidence="2" key="1">
    <citation type="journal article" date="2011" name="Nat. Biotechnol.">
        <title>The genomic sequence of the Chinese hamster ovary (CHO)-K1 cell line.</title>
        <authorList>
            <person name="Xu X."/>
            <person name="Nagarajan H."/>
            <person name="Lewis N.E."/>
            <person name="Pan S."/>
            <person name="Cai Z."/>
            <person name="Liu X."/>
            <person name="Chen W."/>
            <person name="Xie M."/>
            <person name="Wang W."/>
            <person name="Hammond S."/>
            <person name="Andersen M.R."/>
            <person name="Neff N."/>
            <person name="Passarelli B."/>
            <person name="Koh W."/>
            <person name="Fan H.C."/>
            <person name="Wang J."/>
            <person name="Gui Y."/>
            <person name="Lee K.H."/>
            <person name="Betenbaugh M.J."/>
            <person name="Quake S.R."/>
            <person name="Famili I."/>
            <person name="Palsson B.O."/>
            <person name="Wang J."/>
        </authorList>
    </citation>
    <scope>NUCLEOTIDE SEQUENCE [LARGE SCALE GENOMIC DNA]</scope>
    <source>
        <strain evidence="2">CHO K1 cell line</strain>
    </source>
</reference>
<name>G3H859_CRIGR</name>